<comment type="caution">
    <text evidence="5">The sequence shown here is derived from an EMBL/GenBank/DDBJ whole genome shotgun (WGS) entry which is preliminary data.</text>
</comment>
<feature type="signal peptide" evidence="3">
    <location>
        <begin position="1"/>
        <end position="22"/>
    </location>
</feature>
<sequence>MKLAPYLLLAASLLSGCATIRAGNPEPAPRVFVLNAGVLQANRGRIRNDLKPAYDKLLSDAGKALKEGPFSVMEKKDNPPSGDRHDYMSLAPYFWPDPTKPDGLPYIRKDGQTNPEVKEFKDKEYMPKLCELVHTLGLAYYFSGDERYAAHASLLLRTWFLDPATRMNPNLNFAQAIKGKNDGRGAGLIDARHFVKVVDALGLLQGSKSWTAADQKGMQQWFGSFLNWMQTSPIGRDELDARNNHGTFYDALRLSMALYIDSSDLARRIVTSAQERLDYQMDAEGKFPKEMERTIALHYNTFDLDAFFLIASMSEKLDIDFWHYHSPSGASLEKGFNFLYPFLSKEKVWTGQQIKPFEFEEGYPLLLAAGRHYNCVPCPAKVDALAGDKAATLRWKLLY</sequence>
<protein>
    <recommendedName>
        <fullName evidence="4">Alginate lyase domain-containing protein</fullName>
    </recommendedName>
</protein>
<evidence type="ECO:0000256" key="1">
    <source>
        <dbReference type="ARBA" id="ARBA00022729"/>
    </source>
</evidence>
<dbReference type="RefSeq" id="WP_131851575.1">
    <property type="nucleotide sequence ID" value="NZ_SKFH01000009.1"/>
</dbReference>
<dbReference type="Pfam" id="PF05426">
    <property type="entry name" value="Alginate_lyase"/>
    <property type="match status" value="1"/>
</dbReference>
<evidence type="ECO:0000259" key="4">
    <source>
        <dbReference type="Pfam" id="PF05426"/>
    </source>
</evidence>
<reference evidence="5 6" key="1">
    <citation type="submission" date="2019-03" db="EMBL/GenBank/DDBJ databases">
        <authorList>
            <person name="Kim M.K.M."/>
        </authorList>
    </citation>
    <scope>NUCLEOTIDE SEQUENCE [LARGE SCALE GENOMIC DNA]</scope>
    <source>
        <strain evidence="5 6">17J68-15</strain>
    </source>
</reference>
<dbReference type="GO" id="GO:0016829">
    <property type="term" value="F:lyase activity"/>
    <property type="evidence" value="ECO:0007669"/>
    <property type="project" value="UniProtKB-KW"/>
</dbReference>
<dbReference type="InterPro" id="IPR008397">
    <property type="entry name" value="Alginate_lyase_dom"/>
</dbReference>
<evidence type="ECO:0000313" key="6">
    <source>
        <dbReference type="Proteomes" id="UP000295164"/>
    </source>
</evidence>
<evidence type="ECO:0000256" key="2">
    <source>
        <dbReference type="ARBA" id="ARBA00023239"/>
    </source>
</evidence>
<name>A0A4R4E2U3_9BACT</name>
<evidence type="ECO:0000256" key="3">
    <source>
        <dbReference type="SAM" id="SignalP"/>
    </source>
</evidence>
<feature type="chain" id="PRO_5020288933" description="Alginate lyase domain-containing protein" evidence="3">
    <location>
        <begin position="23"/>
        <end position="399"/>
    </location>
</feature>
<keyword evidence="2" id="KW-0456">Lyase</keyword>
<dbReference type="GO" id="GO:0042597">
    <property type="term" value="C:periplasmic space"/>
    <property type="evidence" value="ECO:0007669"/>
    <property type="project" value="InterPro"/>
</dbReference>
<keyword evidence="6" id="KW-1185">Reference proteome</keyword>
<dbReference type="InterPro" id="IPR008929">
    <property type="entry name" value="Chondroitin_lyas"/>
</dbReference>
<dbReference type="AlphaFoldDB" id="A0A4R4E2U3"/>
<dbReference type="SUPFAM" id="SSF48230">
    <property type="entry name" value="Chondroitin AC/alginate lyase"/>
    <property type="match status" value="1"/>
</dbReference>
<accession>A0A4R4E2U3</accession>
<dbReference type="PROSITE" id="PS51257">
    <property type="entry name" value="PROKAR_LIPOPROTEIN"/>
    <property type="match status" value="1"/>
</dbReference>
<proteinExistence type="predicted"/>
<dbReference type="Gene3D" id="1.50.10.100">
    <property type="entry name" value="Chondroitin AC/alginate lyase"/>
    <property type="match status" value="1"/>
</dbReference>
<keyword evidence="1 3" id="KW-0732">Signal</keyword>
<dbReference type="Proteomes" id="UP000295164">
    <property type="component" value="Unassembled WGS sequence"/>
</dbReference>
<gene>
    <name evidence="5" type="ORF">E0486_07705</name>
</gene>
<organism evidence="5 6">
    <name type="scientific">Flaviaesturariibacter aridisoli</name>
    <dbReference type="NCBI Taxonomy" id="2545761"/>
    <lineage>
        <taxon>Bacteria</taxon>
        <taxon>Pseudomonadati</taxon>
        <taxon>Bacteroidota</taxon>
        <taxon>Chitinophagia</taxon>
        <taxon>Chitinophagales</taxon>
        <taxon>Chitinophagaceae</taxon>
        <taxon>Flaviaestuariibacter</taxon>
    </lineage>
</organism>
<evidence type="ECO:0000313" key="5">
    <source>
        <dbReference type="EMBL" id="TCZ72940.1"/>
    </source>
</evidence>
<dbReference type="EMBL" id="SKFH01000009">
    <property type="protein sequence ID" value="TCZ72940.1"/>
    <property type="molecule type" value="Genomic_DNA"/>
</dbReference>
<feature type="domain" description="Alginate lyase" evidence="4">
    <location>
        <begin position="71"/>
        <end position="349"/>
    </location>
</feature>
<dbReference type="OrthoDB" id="7210452at2"/>